<evidence type="ECO:0000313" key="3">
    <source>
        <dbReference type="Proteomes" id="UP000194469"/>
    </source>
</evidence>
<dbReference type="AlphaFoldDB" id="A0A1Y6FSH2"/>
<evidence type="ECO:0000313" key="2">
    <source>
        <dbReference type="EMBL" id="SMQ76391.1"/>
    </source>
</evidence>
<organism evidence="2 3">
    <name type="scientific">Sphingopyxis terrae subsp. ummariensis</name>
    <dbReference type="NCBI Taxonomy" id="429001"/>
    <lineage>
        <taxon>Bacteria</taxon>
        <taxon>Pseudomonadati</taxon>
        <taxon>Pseudomonadota</taxon>
        <taxon>Alphaproteobacteria</taxon>
        <taxon>Sphingomonadales</taxon>
        <taxon>Sphingomonadaceae</taxon>
        <taxon>Sphingopyxis</taxon>
    </lineage>
</organism>
<protein>
    <submittedName>
        <fullName evidence="2">Helix-turn-helix domain-containing protein</fullName>
    </submittedName>
</protein>
<dbReference type="RefSeq" id="WP_086456881.1">
    <property type="nucleotide sequence ID" value="NZ_FXWL01000002.1"/>
</dbReference>
<evidence type="ECO:0000259" key="1">
    <source>
        <dbReference type="Pfam" id="PF12728"/>
    </source>
</evidence>
<gene>
    <name evidence="2" type="ORF">SAMN06295984_1832</name>
</gene>
<reference evidence="3" key="1">
    <citation type="submission" date="2017-04" db="EMBL/GenBank/DDBJ databases">
        <authorList>
            <person name="Varghese N."/>
            <person name="Submissions S."/>
        </authorList>
    </citation>
    <scope>NUCLEOTIDE SEQUENCE [LARGE SCALE GENOMIC DNA]</scope>
    <source>
        <strain evidence="3">UI2</strain>
    </source>
</reference>
<dbReference type="SUPFAM" id="SSF46955">
    <property type="entry name" value="Putative DNA-binding domain"/>
    <property type="match status" value="1"/>
</dbReference>
<dbReference type="InterPro" id="IPR041657">
    <property type="entry name" value="HTH_17"/>
</dbReference>
<sequence length="79" mass="9051">MAESNDDSAGARAARARRVSPFLDPRQAAHYLGLAERTLRVYRKMKTGPAYRRHGNNVRYHIDDLDAWSQRPRRAGDDV</sequence>
<proteinExistence type="predicted"/>
<dbReference type="Proteomes" id="UP000194469">
    <property type="component" value="Unassembled WGS sequence"/>
</dbReference>
<dbReference type="EMBL" id="FXWL01000002">
    <property type="protein sequence ID" value="SMQ76391.1"/>
    <property type="molecule type" value="Genomic_DNA"/>
</dbReference>
<accession>A0A1Y6FSH2</accession>
<keyword evidence="3" id="KW-1185">Reference proteome</keyword>
<dbReference type="Pfam" id="PF12728">
    <property type="entry name" value="HTH_17"/>
    <property type="match status" value="1"/>
</dbReference>
<name>A0A1Y6FSH2_9SPHN</name>
<dbReference type="InterPro" id="IPR009061">
    <property type="entry name" value="DNA-bd_dom_put_sf"/>
</dbReference>
<dbReference type="GeneID" id="303002263"/>
<feature type="domain" description="Helix-turn-helix" evidence="1">
    <location>
        <begin position="22"/>
        <end position="68"/>
    </location>
</feature>